<dbReference type="AlphaFoldDB" id="A0A9D1G4U2"/>
<proteinExistence type="predicted"/>
<dbReference type="Gene3D" id="2.60.40.3630">
    <property type="match status" value="1"/>
</dbReference>
<feature type="domain" description="DUF6273" evidence="1">
    <location>
        <begin position="361"/>
        <end position="504"/>
    </location>
</feature>
<name>A0A9D1G4U2_9FIRM</name>
<gene>
    <name evidence="2" type="ORF">IAD42_04120</name>
</gene>
<reference evidence="2" key="1">
    <citation type="submission" date="2020-10" db="EMBL/GenBank/DDBJ databases">
        <authorList>
            <person name="Gilroy R."/>
        </authorList>
    </citation>
    <scope>NUCLEOTIDE SEQUENCE</scope>
    <source>
        <strain evidence="2">ChiHecec3B27-6122</strain>
    </source>
</reference>
<comment type="caution">
    <text evidence="2">The sequence shown here is derived from an EMBL/GenBank/DDBJ whole genome shotgun (WGS) entry which is preliminary data.</text>
</comment>
<evidence type="ECO:0000313" key="2">
    <source>
        <dbReference type="EMBL" id="HIS97141.1"/>
    </source>
</evidence>
<dbReference type="EMBL" id="DVJS01000099">
    <property type="protein sequence ID" value="HIS97141.1"/>
    <property type="molecule type" value="Genomic_DNA"/>
</dbReference>
<evidence type="ECO:0000259" key="1">
    <source>
        <dbReference type="Pfam" id="PF19789"/>
    </source>
</evidence>
<sequence>MSAPVLQALHPPLPTGLSILSMPDKTNYLPGEAFDPSGMSIVAAMNHGGVETVTDYAVSPSGALPEGLEVVTVSLSVTGSSVSVSVPVTVERGVVQPPVQSSSLVYTGSELSPEWSGFDPDKLSISGATSAVNAGSYTAVFTPSAQYCWPDGSVTAKNVPWSISKAAGSLSIEPESLSLTAASPEASISVTRAGDGEISAVSADSSVAAATVSGSEVIVTAGDNAGEVQITISVAEGTNHLAPQSVSCQVSCVLAPAFADADWSFISQAASSGSAAGLWAVGDSKPVTLSGSIGSLDVDGLVLRAVILGFDHNHELEGSGRIHLQLGRSEADDADLCLVDSMYWQFTTGTGYFSPNYYGTSSGWADSQLRSVICAQVFNALPAELQAVIKPVTKYTNNTGGSAGDNADAITATTENVFLPSEFEVLGYSGSSSYYEADMQKQYAYFESGMNNVKYRHDTPDTAAIWWTRSPSVTDGQYAAVDESGSSLSTYEFMSHGIAPCFCV</sequence>
<organism evidence="2 3">
    <name type="scientific">Candidatus Scatomorpha pullistercoris</name>
    <dbReference type="NCBI Taxonomy" id="2840929"/>
    <lineage>
        <taxon>Bacteria</taxon>
        <taxon>Bacillati</taxon>
        <taxon>Bacillota</taxon>
        <taxon>Clostridia</taxon>
        <taxon>Eubacteriales</taxon>
        <taxon>Candidatus Scatomorpha</taxon>
    </lineage>
</organism>
<dbReference type="InterPro" id="IPR046240">
    <property type="entry name" value="DUF6273"/>
</dbReference>
<protein>
    <recommendedName>
        <fullName evidence="1">DUF6273 domain-containing protein</fullName>
    </recommendedName>
</protein>
<dbReference type="Proteomes" id="UP000886876">
    <property type="component" value="Unassembled WGS sequence"/>
</dbReference>
<evidence type="ECO:0000313" key="3">
    <source>
        <dbReference type="Proteomes" id="UP000886876"/>
    </source>
</evidence>
<dbReference type="Pfam" id="PF19789">
    <property type="entry name" value="DUF6273"/>
    <property type="match status" value="1"/>
</dbReference>
<accession>A0A9D1G4U2</accession>
<reference evidence="2" key="2">
    <citation type="journal article" date="2021" name="PeerJ">
        <title>Extensive microbial diversity within the chicken gut microbiome revealed by metagenomics and culture.</title>
        <authorList>
            <person name="Gilroy R."/>
            <person name="Ravi A."/>
            <person name="Getino M."/>
            <person name="Pursley I."/>
            <person name="Horton D.L."/>
            <person name="Alikhan N.F."/>
            <person name="Baker D."/>
            <person name="Gharbi K."/>
            <person name="Hall N."/>
            <person name="Watson M."/>
            <person name="Adriaenssens E.M."/>
            <person name="Foster-Nyarko E."/>
            <person name="Jarju S."/>
            <person name="Secka A."/>
            <person name="Antonio M."/>
            <person name="Oren A."/>
            <person name="Chaudhuri R.R."/>
            <person name="La Ragione R."/>
            <person name="Hildebrand F."/>
            <person name="Pallen M.J."/>
        </authorList>
    </citation>
    <scope>NUCLEOTIDE SEQUENCE</scope>
    <source>
        <strain evidence="2">ChiHecec3B27-6122</strain>
    </source>
</reference>